<feature type="signal peptide" evidence="1">
    <location>
        <begin position="1"/>
        <end position="24"/>
    </location>
</feature>
<feature type="chain" id="PRO_5022748688" evidence="1">
    <location>
        <begin position="25"/>
        <end position="273"/>
    </location>
</feature>
<dbReference type="Proteomes" id="UP000317243">
    <property type="component" value="Unassembled WGS sequence"/>
</dbReference>
<protein>
    <submittedName>
        <fullName evidence="2">Uncharacterized protein</fullName>
    </submittedName>
</protein>
<evidence type="ECO:0000313" key="2">
    <source>
        <dbReference type="EMBL" id="TWT58181.1"/>
    </source>
</evidence>
<organism evidence="2 3">
    <name type="scientific">Thalassoglobus neptunius</name>
    <dbReference type="NCBI Taxonomy" id="1938619"/>
    <lineage>
        <taxon>Bacteria</taxon>
        <taxon>Pseudomonadati</taxon>
        <taxon>Planctomycetota</taxon>
        <taxon>Planctomycetia</taxon>
        <taxon>Planctomycetales</taxon>
        <taxon>Planctomycetaceae</taxon>
        <taxon>Thalassoglobus</taxon>
    </lineage>
</organism>
<name>A0A5C5X753_9PLAN</name>
<keyword evidence="1" id="KW-0732">Signal</keyword>
<comment type="caution">
    <text evidence="2">The sequence shown here is derived from an EMBL/GenBank/DDBJ whole genome shotgun (WGS) entry which is preliminary data.</text>
</comment>
<sequence length="273" mass="30185" precursor="true">MKWSLVFALAFATTSGLVASSASAQGLIWSLPEDGTLVRYKGVYKQTSRQPNSTEGDLELSWDRILEIRSVGTETGVYHGEEVSCRWIEIKVETGHSPEGVLDAGPGGIRMFKLLVPETEIRGTVDVPVSQGRTIFAAFLPIVKGYRKIGDEPTQEITSEVFQLYSVIALLRHYRELKAGEQSQTSVIAGDFHTTLYTGTLVMETNTYRSTNTAEILQSDEFPFGVVGWTAKTVTEEKGTTDQRSDFAEVTIIEEEMKAIAIEEDAQSEFLVN</sequence>
<keyword evidence="3" id="KW-1185">Reference proteome</keyword>
<proteinExistence type="predicted"/>
<evidence type="ECO:0000313" key="3">
    <source>
        <dbReference type="Proteomes" id="UP000317243"/>
    </source>
</evidence>
<dbReference type="AlphaFoldDB" id="A0A5C5X753"/>
<dbReference type="EMBL" id="SIHI01000001">
    <property type="protein sequence ID" value="TWT58181.1"/>
    <property type="molecule type" value="Genomic_DNA"/>
</dbReference>
<accession>A0A5C5X753</accession>
<dbReference type="RefSeq" id="WP_146508392.1">
    <property type="nucleotide sequence ID" value="NZ_SIHI01000001.1"/>
</dbReference>
<gene>
    <name evidence="2" type="ORF">KOR42_15520</name>
</gene>
<dbReference type="OrthoDB" id="210579at2"/>
<reference evidence="2 3" key="1">
    <citation type="submission" date="2019-02" db="EMBL/GenBank/DDBJ databases">
        <title>Deep-cultivation of Planctomycetes and their phenomic and genomic characterization uncovers novel biology.</title>
        <authorList>
            <person name="Wiegand S."/>
            <person name="Jogler M."/>
            <person name="Boedeker C."/>
            <person name="Pinto D."/>
            <person name="Vollmers J."/>
            <person name="Rivas-Marin E."/>
            <person name="Kohn T."/>
            <person name="Peeters S.H."/>
            <person name="Heuer A."/>
            <person name="Rast P."/>
            <person name="Oberbeckmann S."/>
            <person name="Bunk B."/>
            <person name="Jeske O."/>
            <person name="Meyerdierks A."/>
            <person name="Storesund J.E."/>
            <person name="Kallscheuer N."/>
            <person name="Luecker S."/>
            <person name="Lage O.M."/>
            <person name="Pohl T."/>
            <person name="Merkel B.J."/>
            <person name="Hornburger P."/>
            <person name="Mueller R.-W."/>
            <person name="Bruemmer F."/>
            <person name="Labrenz M."/>
            <person name="Spormann A.M."/>
            <person name="Op Den Camp H."/>
            <person name="Overmann J."/>
            <person name="Amann R."/>
            <person name="Jetten M.S.M."/>
            <person name="Mascher T."/>
            <person name="Medema M.H."/>
            <person name="Devos D.P."/>
            <person name="Kaster A.-K."/>
            <person name="Ovreas L."/>
            <person name="Rohde M."/>
            <person name="Galperin M.Y."/>
            <person name="Jogler C."/>
        </authorList>
    </citation>
    <scope>NUCLEOTIDE SEQUENCE [LARGE SCALE GENOMIC DNA]</scope>
    <source>
        <strain evidence="2 3">KOR42</strain>
    </source>
</reference>
<evidence type="ECO:0000256" key="1">
    <source>
        <dbReference type="SAM" id="SignalP"/>
    </source>
</evidence>